<dbReference type="GO" id="GO:0008757">
    <property type="term" value="F:S-adenosylmethionine-dependent methyltransferase activity"/>
    <property type="evidence" value="ECO:0007669"/>
    <property type="project" value="InterPro"/>
</dbReference>
<evidence type="ECO:0000313" key="2">
    <source>
        <dbReference type="EMBL" id="CAE4596119.1"/>
    </source>
</evidence>
<dbReference type="CDD" id="cd02440">
    <property type="entry name" value="AdoMet_MTases"/>
    <property type="match status" value="1"/>
</dbReference>
<dbReference type="InterPro" id="IPR013216">
    <property type="entry name" value="Methyltransf_11"/>
</dbReference>
<gene>
    <name evidence="2" type="ORF">DBRI00130_LOCUS9077</name>
</gene>
<dbReference type="SUPFAM" id="SSF53335">
    <property type="entry name" value="S-adenosyl-L-methionine-dependent methyltransferases"/>
    <property type="match status" value="1"/>
</dbReference>
<dbReference type="EMBL" id="HBNS01011229">
    <property type="protein sequence ID" value="CAE4596119.1"/>
    <property type="molecule type" value="Transcribed_RNA"/>
</dbReference>
<dbReference type="InterPro" id="IPR029063">
    <property type="entry name" value="SAM-dependent_MTases_sf"/>
</dbReference>
<proteinExistence type="predicted"/>
<dbReference type="InterPro" id="IPR050508">
    <property type="entry name" value="Methyltransf_Superfamily"/>
</dbReference>
<feature type="domain" description="Methyltransferase type 11" evidence="1">
    <location>
        <begin position="101"/>
        <end position="206"/>
    </location>
</feature>
<accession>A0A7S4QX68</accession>
<dbReference type="PANTHER" id="PTHR42912:SF80">
    <property type="entry name" value="METHYLTRANSFERASE DOMAIN-CONTAINING PROTEIN"/>
    <property type="match status" value="1"/>
</dbReference>
<reference evidence="2" key="1">
    <citation type="submission" date="2021-01" db="EMBL/GenBank/DDBJ databases">
        <authorList>
            <person name="Corre E."/>
            <person name="Pelletier E."/>
            <person name="Niang G."/>
            <person name="Scheremetjew M."/>
            <person name="Finn R."/>
            <person name="Kale V."/>
            <person name="Holt S."/>
            <person name="Cochrane G."/>
            <person name="Meng A."/>
            <person name="Brown T."/>
            <person name="Cohen L."/>
        </authorList>
    </citation>
    <scope>NUCLEOTIDE SEQUENCE</scope>
    <source>
        <strain evidence="2">GSO104</strain>
    </source>
</reference>
<dbReference type="PANTHER" id="PTHR42912">
    <property type="entry name" value="METHYLTRANSFERASE"/>
    <property type="match status" value="1"/>
</dbReference>
<dbReference type="Gene3D" id="3.40.50.150">
    <property type="entry name" value="Vaccinia Virus protein VP39"/>
    <property type="match status" value="1"/>
</dbReference>
<evidence type="ECO:0000259" key="1">
    <source>
        <dbReference type="Pfam" id="PF08241"/>
    </source>
</evidence>
<protein>
    <recommendedName>
        <fullName evidence="1">Methyltransferase type 11 domain-containing protein</fullName>
    </recommendedName>
</protein>
<name>A0A7S4QX68_9STRA</name>
<dbReference type="AlphaFoldDB" id="A0A7S4QX68"/>
<sequence length="279" mass="31685">MSNIKRAALLAASGGAYVSAVYISFLYMTNDKQPQNTSNNCGCNKDKSKSALSYITNPDRNSTYSKIAYAYDDEIAKDEIVMGINLMRRWLLYKHAQGHVLEVGAGTGRNIDYYPKSSSFLAKHEVTKVVLSELSEKMLQQAQKKITPRDAKLFELKQADAANLHMYEDNTFDTIVDTFGLCSFDDPISVLKELQRVVKKPNGKILLLEHGRSKKYDKLSNFLDKNAERHAKNWGCVWNRDLDDIMEKAGLKVDNLYTWHFGTTYYVVCRPGDVVVKKE</sequence>
<organism evidence="2">
    <name type="scientific">Ditylum brightwellii</name>
    <dbReference type="NCBI Taxonomy" id="49249"/>
    <lineage>
        <taxon>Eukaryota</taxon>
        <taxon>Sar</taxon>
        <taxon>Stramenopiles</taxon>
        <taxon>Ochrophyta</taxon>
        <taxon>Bacillariophyta</taxon>
        <taxon>Mediophyceae</taxon>
        <taxon>Lithodesmiophycidae</taxon>
        <taxon>Lithodesmiales</taxon>
        <taxon>Lithodesmiaceae</taxon>
        <taxon>Ditylum</taxon>
    </lineage>
</organism>
<dbReference type="Pfam" id="PF08241">
    <property type="entry name" value="Methyltransf_11"/>
    <property type="match status" value="1"/>
</dbReference>